<keyword evidence="9" id="KW-0770">Synapse</keyword>
<evidence type="ECO:0000256" key="4">
    <source>
        <dbReference type="ARBA" id="ARBA00004635"/>
    </source>
</evidence>
<dbReference type="CDD" id="cd16343">
    <property type="entry name" value="LMWPTP"/>
    <property type="match status" value="1"/>
</dbReference>
<protein>
    <recommendedName>
        <fullName evidence="7">Elongator complex protein 6</fullName>
    </recommendedName>
    <alternativeName>
        <fullName evidence="8">Exonuclease 1</fullName>
    </alternativeName>
    <alternativeName>
        <fullName evidence="27">Exonuclease I</fullName>
    </alternativeName>
    <alternativeName>
        <fullName evidence="6">PRKCA-binding protein</fullName>
    </alternativeName>
    <alternativeName>
        <fullName evidence="28">Protein interacting with C kinase 1</fullName>
    </alternativeName>
    <alternativeName>
        <fullName evidence="26">Protein kinase C-alpha-binding protein</fullName>
    </alternativeName>
</protein>
<dbReference type="Pfam" id="PF09807">
    <property type="entry name" value="ELP6"/>
    <property type="match status" value="1"/>
</dbReference>
<dbReference type="OrthoDB" id="10259368at2759"/>
<feature type="region of interest" description="Disordered" evidence="32">
    <location>
        <begin position="1285"/>
        <end position="1312"/>
    </location>
</feature>
<evidence type="ECO:0000256" key="30">
    <source>
        <dbReference type="ARBA" id="ARBA00034102"/>
    </source>
</evidence>
<dbReference type="GO" id="GO:0035312">
    <property type="term" value="F:5'-3' DNA exonuclease activity"/>
    <property type="evidence" value="ECO:0007669"/>
    <property type="project" value="InterPro"/>
</dbReference>
<dbReference type="Gene3D" id="3.40.50.1010">
    <property type="entry name" value="5'-nuclease"/>
    <property type="match status" value="1"/>
</dbReference>
<evidence type="ECO:0000256" key="11">
    <source>
        <dbReference type="ARBA" id="ARBA00022723"/>
    </source>
</evidence>
<name>A0A7R9BQF4_9CRUS</name>
<keyword evidence="13" id="KW-0228">DNA excision</keyword>
<evidence type="ECO:0000256" key="9">
    <source>
        <dbReference type="ARBA" id="ARBA00022599"/>
    </source>
</evidence>
<feature type="domain" description="PDZ" evidence="33">
    <location>
        <begin position="42"/>
        <end position="125"/>
    </location>
</feature>
<feature type="compositionally biased region" description="Polar residues" evidence="32">
    <location>
        <begin position="1360"/>
        <end position="1375"/>
    </location>
</feature>
<dbReference type="InterPro" id="IPR044752">
    <property type="entry name" value="PIN-like_EXO1"/>
</dbReference>
<dbReference type="GO" id="GO:0016020">
    <property type="term" value="C:membrane"/>
    <property type="evidence" value="ECO:0007669"/>
    <property type="project" value="UniProtKB-SubCell"/>
</dbReference>
<evidence type="ECO:0000256" key="17">
    <source>
        <dbReference type="ARBA" id="ARBA00022842"/>
    </source>
</evidence>
<dbReference type="PRINTS" id="PR00853">
    <property type="entry name" value="XPGRADSUPER"/>
</dbReference>
<dbReference type="Gene3D" id="3.40.50.2300">
    <property type="match status" value="1"/>
</dbReference>
<dbReference type="CDD" id="cd09857">
    <property type="entry name" value="PIN_EXO1"/>
    <property type="match status" value="1"/>
</dbReference>
<keyword evidence="10" id="KW-0540">Nuclease</keyword>
<dbReference type="InterPro" id="IPR023485">
    <property type="entry name" value="Ptyr_pPase"/>
</dbReference>
<keyword evidence="25" id="KW-0449">Lipoprotein</keyword>
<dbReference type="UniPathway" id="UPA00988"/>
<evidence type="ECO:0000256" key="23">
    <source>
        <dbReference type="ARBA" id="ARBA00023204"/>
    </source>
</evidence>
<comment type="similarity">
    <text evidence="5">Belongs to the XPG/RAD2 endonuclease family. EXO1 subfamily.</text>
</comment>
<keyword evidence="18" id="KW-0267">Excision nuclease</keyword>
<dbReference type="InterPro" id="IPR037315">
    <property type="entry name" value="EXO1_H3TH"/>
</dbReference>
<keyword evidence="24" id="KW-0539">Nucleus</keyword>
<dbReference type="GO" id="GO:0045202">
    <property type="term" value="C:synapse"/>
    <property type="evidence" value="ECO:0007669"/>
    <property type="project" value="UniProtKB-SubCell"/>
</dbReference>
<evidence type="ECO:0000256" key="18">
    <source>
        <dbReference type="ARBA" id="ARBA00022881"/>
    </source>
</evidence>
<evidence type="ECO:0000256" key="8">
    <source>
        <dbReference type="ARBA" id="ARBA00020324"/>
    </source>
</evidence>
<dbReference type="Pfam" id="PF23352">
    <property type="entry name" value="IFT52_central"/>
    <property type="match status" value="1"/>
</dbReference>
<sequence length="1992" mass="221803">MYVLWRDLEELPDDSIDGGTPKMKSRFLLHDDTLGMKITTGSVTLAKGEDNLIGISIGGGAPYCPCLYVVQIFDNSPASRDGTLEAGDEIIGVGNHCVKGKTKGEVAKLIQGQKDQVMIKYNKLHADPKQGKSLDIVLKKAKHKMVENMSTSAADALGLSRAILCNDSLIKKLDHLSKMEDFYRGLTALCQKLMKAMCNFARAQRSFGEAFSSIGVREPQPRASEVFTTFGEYHRLTEKTAYSFLQRAGPVWDQLDTYLRKAIPDTKMTIRKYADAKFEYLSYCLKVKEMDDEEYTFASLNEPLYRVETGNYEYRLILRCRQEARKAFAALRGDVVVKIDLLDQKHEQHITTQYTDEKDDDEALIDCEKDAASASKTDDLISVSLCPEIDPVDVGASGDKLLGADGLLDFCDQQSEGAKVMFPDVTTCLQLDKIALDKTRMVASDDLGSSADFLVNYVVGYSLKRGLGVVLVSWSEPFAHYAAVAARCGVDLSGPLSRVELVFFDALCSLSCVKNHDEDVCVDMLQEIVKAVEEVKAKVNNGVVLVLDHASNLLDVGVQPKTLTKFLFSCFGFDCGLLVVLRSSNSLDGHKKVLGILSHAADIVISVSALNSGMSRDVSGELVVHYDLNPNNYAESGEKLLKQLNVTRERFLYRLESRQVKMSKPGLSFLRRTMERKSALFVCLGNICRSPIAESVFKDILEKKGVLNEWKIDSAATGPWHIGKRSDRRAIKVLSEAGLDDTHRARLLRKEDFEDFYYIFGMDDSNMDDIASECPKNFKGVMKLLGEYDPEAKRIVRDPYYFVPLVIAMGIKNLLEFLQPACTQDHIKSFAGRSVAVDMYCWIHKGITACAEDLILGRPTDMYVRYCVRYLTMLKNFGVDPIAVFDGRHLPSKAETEKKRRGDRNEARKRAADCLRAGNAADARKFALRAADVTSEMAQKVIDAVRGMKLRYVVAPYEADAQLAFLISAGLADVVLTEDSDLVVFGCERVFFKCDAAGMGLLYERSRLPACFKQRANNFTFEKFRRMCILSGCDYLESLRGIGIKKAFNIFSRSMASSDVWSQMKQVLTVVKISVPDLQDYTEKFQEAENTFLYQLVFDPETRKLRPLMDYPDGKCYVDFPYAGDWLDEKKALQTACGNYDLKTDHVVANIDTGTWWRFRGDVKPVVVERKSAPKPNVCLASRTIPVQESKQLTLKTFFARKRVSPAASAEEDELKRWLTRKPSLNSEGNDSGIEVWGKSEVEESGKAVKSKSPLAAFSALERISYNARFRRTDMQFQGEKVVSGYFSNSSEPSPKKVKLDPETPEQKSVAGISPRRNPFALASIQSPGNVSTKSAELSTATPNCDSPEVVPASPGVRNPFSTGRNSVSSFSTMRKSTDGDFEASGTQWTDKVKLAETVENLLTPSKSKSAPGGRIGALDFILGPSTSKATNKIASAELESSTRDVTFSRLPEVSGNSEKAPYSNEGESPSKFVPSGSPIVSFRRSGNEKIIAKSPVLSVRRRTLPVPKKEIKVQGRSLIEAFGFSRTDFLCVRLVSTAVMPPTEKDVYDNDKAKSILFSATKNELVQLNEGFKSFQRKWKNRWRLVSVTSEIKLSSIASFQDFLTAEALSHAAVFVIPGPQDKYTETEFSALKQYVENGGSLLITVCEGGEKKLKTNINFFLEEYGISVNSDAVVRTHFHKYHHPKECLIANGVVNRAVAQAAGKDMGPVIIHDDEFDNQCMSFVYPFGATLNVISPAIPILSTGSVSFPLNRPVCAIYQSKKPGGGKIAVVGSTAVFTDAYVEKEDNAKIRDLLITFLTSEEINFLNTDAEEPEISDYNQIPDTHKLAEKLRTCLQESDDIPTDFMRLFDNQNFSLDMKVLPKSLKAFETLGVKHEPLRLITPQFEMPLPPLQPAIFPPSFRELPNPPLELYDLDEAFSSEKARLAQITNKCSEEDLEYYVRECGDILGITAKLPLKSRDAKHILEYIFMQLVEFKKTNQNFDVIGGGYD</sequence>
<dbReference type="FunFam" id="1.10.150.20:FF:000011">
    <property type="entry name" value="exonuclease 1"/>
    <property type="match status" value="1"/>
</dbReference>
<evidence type="ECO:0000259" key="34">
    <source>
        <dbReference type="PROSITE" id="PS50870"/>
    </source>
</evidence>
<dbReference type="GO" id="GO:0005634">
    <property type="term" value="C:nucleus"/>
    <property type="evidence" value="ECO:0007669"/>
    <property type="project" value="UniProtKB-SubCell"/>
</dbReference>
<evidence type="ECO:0000256" key="26">
    <source>
        <dbReference type="ARBA" id="ARBA00031097"/>
    </source>
</evidence>
<evidence type="ECO:0000256" key="28">
    <source>
        <dbReference type="ARBA" id="ARBA00032804"/>
    </source>
</evidence>
<evidence type="ECO:0000256" key="16">
    <source>
        <dbReference type="ARBA" id="ARBA00022839"/>
    </source>
</evidence>
<dbReference type="GO" id="GO:0042073">
    <property type="term" value="P:intraciliary transport"/>
    <property type="evidence" value="ECO:0007669"/>
    <property type="project" value="TreeGrafter"/>
</dbReference>
<evidence type="ECO:0000256" key="5">
    <source>
        <dbReference type="ARBA" id="ARBA00010563"/>
    </source>
</evidence>
<dbReference type="InterPro" id="IPR036196">
    <property type="entry name" value="Ptyr_pPase_sf"/>
</dbReference>
<proteinExistence type="inferred from homology"/>
<dbReference type="GO" id="GO:0002098">
    <property type="term" value="P:tRNA wobble uridine modification"/>
    <property type="evidence" value="ECO:0007669"/>
    <property type="project" value="InterPro"/>
</dbReference>
<dbReference type="Pfam" id="PF23355">
    <property type="entry name" value="IFT52_GIFT"/>
    <property type="match status" value="1"/>
</dbReference>
<reference evidence="35" key="1">
    <citation type="submission" date="2020-11" db="EMBL/GenBank/DDBJ databases">
        <authorList>
            <person name="Tran Van P."/>
        </authorList>
    </citation>
    <scope>NUCLEOTIDE SEQUENCE</scope>
</reference>
<evidence type="ECO:0000256" key="19">
    <source>
        <dbReference type="ARBA" id="ARBA00022962"/>
    </source>
</evidence>
<dbReference type="GO" id="GO:0005814">
    <property type="term" value="C:centriole"/>
    <property type="evidence" value="ECO:0007669"/>
    <property type="project" value="TreeGrafter"/>
</dbReference>
<dbReference type="InterPro" id="IPR006086">
    <property type="entry name" value="XPG-I_dom"/>
</dbReference>
<dbReference type="InterPro" id="IPR010504">
    <property type="entry name" value="AH_dom"/>
</dbReference>
<dbReference type="PANTHER" id="PTHR12969">
    <property type="entry name" value="NGD5/OSM-6/IFT52"/>
    <property type="match status" value="1"/>
</dbReference>
<dbReference type="EMBL" id="OA883733">
    <property type="protein sequence ID" value="CAD7279586.1"/>
    <property type="molecule type" value="Genomic_DNA"/>
</dbReference>
<comment type="subunit">
    <text evidence="31">Monomer and homodimer. Interacts with CXADR. Interacts presynaptically with the glutamate receptors GRIA2, GRIA3, GRIK3, isoform 3 of GRIA4, isoform A of GRM4, GRM7 and GRM8; with NAPA and NAPB; and with BTG2. The interaction with NAPA and NAPB disrupts the interaction with GRIA2, conducting to the internalization of GRIA2. Interacts with PRKCA; with the amine transporters SLC6A2 and SLC6A3; with the channels ASIC1 and ASIC2; with the GTP-binding proteins ARF1 and ARF3; with the ephrin receptor tyrosine kinases EPHA7, EPHB1 and EPHB2; with ERBB2 and through its PDZ domain with the C-terminal tail of PRLHR. Interacts with UNC5A. Interacts (via AH domain) with NCS1/FREQ; in a calcium-dependent manner. Interacts with F-actin and associates with the ARP2/3 complex. Interacts (via PDZ domain) with ARF1 (activated); the interaction blocks Arp2/3 complex inhibition. Interacts with SORCS3.</text>
</comment>
<dbReference type="CDD" id="cd06722">
    <property type="entry name" value="PDZ_PICK1-like"/>
    <property type="match status" value="1"/>
</dbReference>
<dbReference type="InterPro" id="IPR029062">
    <property type="entry name" value="Class_I_gatase-like"/>
</dbReference>
<comment type="cofactor">
    <cofactor evidence="1">
        <name>Mg(2+)</name>
        <dbReference type="ChEBI" id="CHEBI:18420"/>
    </cofactor>
</comment>
<dbReference type="InterPro" id="IPR001478">
    <property type="entry name" value="PDZ"/>
</dbReference>
<keyword evidence="12" id="KW-0227">DNA damage</keyword>
<dbReference type="InterPro" id="IPR008918">
    <property type="entry name" value="HhH2"/>
</dbReference>
<dbReference type="PANTHER" id="PTHR12969:SF7">
    <property type="entry name" value="INTRAFLAGELLAR TRANSPORT PROTEIN 52 HOMOLOG"/>
    <property type="match status" value="1"/>
</dbReference>
<dbReference type="EMBL" id="CAJPEX010001696">
    <property type="protein sequence ID" value="CAG0919738.1"/>
    <property type="molecule type" value="Genomic_DNA"/>
</dbReference>
<dbReference type="Pfam" id="PF21178">
    <property type="entry name" value="Itf52_C"/>
    <property type="match status" value="1"/>
</dbReference>
<evidence type="ECO:0000256" key="7">
    <source>
        <dbReference type="ARBA" id="ARBA00020263"/>
    </source>
</evidence>
<dbReference type="Proteomes" id="UP000678499">
    <property type="component" value="Unassembled WGS sequence"/>
</dbReference>
<evidence type="ECO:0000256" key="25">
    <source>
        <dbReference type="ARBA" id="ARBA00023288"/>
    </source>
</evidence>
<comment type="subcellular location">
    <subcellularLocation>
        <location evidence="3">Cytoplasm</location>
        <location evidence="3">Perinuclear region</location>
    </subcellularLocation>
    <subcellularLocation>
        <location evidence="4">Membrane</location>
        <topology evidence="4">Lipid-anchor</topology>
    </subcellularLocation>
    <subcellularLocation>
        <location evidence="2">Nucleus</location>
    </subcellularLocation>
    <subcellularLocation>
        <location evidence="30">Synapse</location>
        <location evidence="30">Synaptosome</location>
    </subcellularLocation>
</comment>
<dbReference type="CDD" id="cd09908">
    <property type="entry name" value="H3TH_EXO1"/>
    <property type="match status" value="1"/>
</dbReference>
<evidence type="ECO:0000256" key="10">
    <source>
        <dbReference type="ARBA" id="ARBA00022722"/>
    </source>
</evidence>
<evidence type="ECO:0000256" key="32">
    <source>
        <dbReference type="SAM" id="MobiDB-lite"/>
    </source>
</evidence>
<dbReference type="CDD" id="cd23683">
    <property type="entry name" value="IFT52_CTD"/>
    <property type="match status" value="1"/>
</dbReference>
<dbReference type="GO" id="GO:0003779">
    <property type="term" value="F:actin binding"/>
    <property type="evidence" value="ECO:0007669"/>
    <property type="project" value="UniProtKB-KW"/>
</dbReference>
<dbReference type="GO" id="GO:0060271">
    <property type="term" value="P:cilium assembly"/>
    <property type="evidence" value="ECO:0007669"/>
    <property type="project" value="TreeGrafter"/>
</dbReference>
<organism evidence="35">
    <name type="scientific">Notodromas monacha</name>
    <dbReference type="NCBI Taxonomy" id="399045"/>
    <lineage>
        <taxon>Eukaryota</taxon>
        <taxon>Metazoa</taxon>
        <taxon>Ecdysozoa</taxon>
        <taxon>Arthropoda</taxon>
        <taxon>Crustacea</taxon>
        <taxon>Oligostraca</taxon>
        <taxon>Ostracoda</taxon>
        <taxon>Podocopa</taxon>
        <taxon>Podocopida</taxon>
        <taxon>Cypridocopina</taxon>
        <taxon>Cypridoidea</taxon>
        <taxon>Cyprididae</taxon>
        <taxon>Notodromas</taxon>
    </lineage>
</organism>
<dbReference type="Gene3D" id="3.40.50.300">
    <property type="entry name" value="P-loop containing nucleotide triphosphate hydrolases"/>
    <property type="match status" value="1"/>
</dbReference>
<dbReference type="GO" id="GO:0019904">
    <property type="term" value="F:protein domain specific binding"/>
    <property type="evidence" value="ECO:0007669"/>
    <property type="project" value="InterPro"/>
</dbReference>
<evidence type="ECO:0000256" key="6">
    <source>
        <dbReference type="ARBA" id="ARBA00017975"/>
    </source>
</evidence>
<keyword evidence="14" id="KW-0378">Hydrolase</keyword>
<dbReference type="FunFam" id="2.30.42.10:FF:000073">
    <property type="entry name" value="Interacting with PRKCA"/>
    <property type="match status" value="1"/>
</dbReference>
<dbReference type="InterPro" id="IPR036034">
    <property type="entry name" value="PDZ_sf"/>
</dbReference>
<evidence type="ECO:0000256" key="21">
    <source>
        <dbReference type="ARBA" id="ARBA00023139"/>
    </source>
</evidence>
<keyword evidence="9" id="KW-0771">Synaptosome</keyword>
<dbReference type="GO" id="GO:0006281">
    <property type="term" value="P:DNA repair"/>
    <property type="evidence" value="ECO:0007669"/>
    <property type="project" value="UniProtKB-KW"/>
</dbReference>
<dbReference type="InterPro" id="IPR027417">
    <property type="entry name" value="P-loop_NTPase"/>
</dbReference>
<dbReference type="InterPro" id="IPR055458">
    <property type="entry name" value="IFT52_GIFT"/>
</dbReference>
<dbReference type="SMART" id="SM00484">
    <property type="entry name" value="XPGI"/>
    <property type="match status" value="1"/>
</dbReference>
<evidence type="ECO:0000256" key="22">
    <source>
        <dbReference type="ARBA" id="ARBA00023203"/>
    </source>
</evidence>
<evidence type="ECO:0000256" key="27">
    <source>
        <dbReference type="ARBA" id="ARBA00031638"/>
    </source>
</evidence>
<evidence type="ECO:0000256" key="3">
    <source>
        <dbReference type="ARBA" id="ARBA00004556"/>
    </source>
</evidence>
<dbReference type="SMART" id="SM00226">
    <property type="entry name" value="LMWPc"/>
    <property type="match status" value="1"/>
</dbReference>
<evidence type="ECO:0000313" key="35">
    <source>
        <dbReference type="EMBL" id="CAD7279586.1"/>
    </source>
</evidence>
<evidence type="ECO:0000256" key="15">
    <source>
        <dbReference type="ARBA" id="ARBA00022837"/>
    </source>
</evidence>
<dbReference type="PROSITE" id="PS50106">
    <property type="entry name" value="PDZ"/>
    <property type="match status" value="1"/>
</dbReference>
<keyword evidence="11" id="KW-0479">Metal-binding</keyword>
<dbReference type="SMART" id="SM00485">
    <property type="entry name" value="XPGN"/>
    <property type="match status" value="1"/>
</dbReference>
<dbReference type="GO" id="GO:0046872">
    <property type="term" value="F:metal ion binding"/>
    <property type="evidence" value="ECO:0007669"/>
    <property type="project" value="UniProtKB-KW"/>
</dbReference>
<keyword evidence="23" id="KW-0234">DNA repair</keyword>
<dbReference type="Pfam" id="PF00595">
    <property type="entry name" value="PDZ"/>
    <property type="match status" value="1"/>
</dbReference>
<evidence type="ECO:0000313" key="36">
    <source>
        <dbReference type="Proteomes" id="UP000678499"/>
    </source>
</evidence>
<dbReference type="SUPFAM" id="SSF47807">
    <property type="entry name" value="5' to 3' exonuclease, C-terminal subdomain"/>
    <property type="match status" value="1"/>
</dbReference>
<dbReference type="SUPFAM" id="SSF52788">
    <property type="entry name" value="Phosphotyrosine protein phosphatases I"/>
    <property type="match status" value="1"/>
</dbReference>
<feature type="region of interest" description="Disordered" evidence="32">
    <location>
        <begin position="1452"/>
        <end position="1473"/>
    </location>
</feature>
<dbReference type="InterPro" id="IPR018627">
    <property type="entry name" value="ELP6"/>
</dbReference>
<dbReference type="SUPFAM" id="SSF103657">
    <property type="entry name" value="BAR/IMD domain-like"/>
    <property type="match status" value="1"/>
</dbReference>
<keyword evidence="20" id="KW-0238">DNA-binding</keyword>
<dbReference type="SMART" id="SM01015">
    <property type="entry name" value="Arfaptin"/>
    <property type="match status" value="1"/>
</dbReference>
<evidence type="ECO:0000256" key="31">
    <source>
        <dbReference type="ARBA" id="ARBA00093501"/>
    </source>
</evidence>
<dbReference type="GO" id="GO:0048471">
    <property type="term" value="C:perinuclear region of cytoplasm"/>
    <property type="evidence" value="ECO:0007669"/>
    <property type="project" value="UniProtKB-SubCell"/>
</dbReference>
<dbReference type="Pfam" id="PF06456">
    <property type="entry name" value="Arfaptin"/>
    <property type="match status" value="1"/>
</dbReference>
<dbReference type="SMART" id="SM00279">
    <property type="entry name" value="HhH2"/>
    <property type="match status" value="1"/>
</dbReference>
<dbReference type="Pfam" id="PF01451">
    <property type="entry name" value="LMWPc"/>
    <property type="match status" value="1"/>
</dbReference>
<dbReference type="FunFam" id="3.40.50.1010:FF:000002">
    <property type="entry name" value="Exonuclease 1, putative"/>
    <property type="match status" value="1"/>
</dbReference>
<dbReference type="InterPro" id="IPR039975">
    <property type="entry name" value="IFT52"/>
</dbReference>
<dbReference type="InterPro" id="IPR055460">
    <property type="entry name" value="IFT52_central"/>
</dbReference>
<dbReference type="SUPFAM" id="SSF88723">
    <property type="entry name" value="PIN domain-like"/>
    <property type="match status" value="1"/>
</dbReference>
<comment type="function">
    <text evidence="29">Probable adapter protein that bind to and organize the subcellular localization of a variety of membrane proteins containing some PDZ recognition sequence. Involved in the clustering of various receptors, possibly by acting at the receptor internalization level. Plays a role in synaptic plasticity by regulating the trafficking and internalization of AMPA receptors. May be regulated upon PRKCA activation. May regulate ASIC1/ASIC3 channel. Regulates actin polymerization by inhibiting the actin-nucleating activity of the Arp2/3 complex; the function is competitive with nucleation promoting factors and is linked to neuronal morphology regulation and AMPA receptor (AMPAR) endocytosis. Via interaction with the Arp2/3 complex involved in regulation of synaptic plasicity of excitatory synapses and required for spine shrinkage during long-term depression (LTD). Involved in regulation of astrocyte morphology, antagonistic to Arp2/3 complex activator WASL/N-WASP function.</text>
</comment>
<dbReference type="SUPFAM" id="SSF50156">
    <property type="entry name" value="PDZ domain-like"/>
    <property type="match status" value="1"/>
</dbReference>
<feature type="compositionally biased region" description="Polar residues" evidence="32">
    <location>
        <begin position="1325"/>
        <end position="1345"/>
    </location>
</feature>
<dbReference type="SUPFAM" id="SSF52317">
    <property type="entry name" value="Class I glutamine amidotransferase-like"/>
    <property type="match status" value="1"/>
</dbReference>
<dbReference type="Pfam" id="PF00752">
    <property type="entry name" value="XPG_N"/>
    <property type="match status" value="1"/>
</dbReference>
<dbReference type="Gene3D" id="6.10.250.2800">
    <property type="match status" value="1"/>
</dbReference>
<evidence type="ECO:0000259" key="33">
    <source>
        <dbReference type="PROSITE" id="PS50106"/>
    </source>
</evidence>
<dbReference type="Gene3D" id="1.10.150.20">
    <property type="entry name" value="5' to 3' exonuclease, C-terminal subdomain"/>
    <property type="match status" value="1"/>
</dbReference>
<dbReference type="GO" id="GO:0003677">
    <property type="term" value="F:DNA binding"/>
    <property type="evidence" value="ECO:0007669"/>
    <property type="project" value="UniProtKB-KW"/>
</dbReference>
<dbReference type="InterPro" id="IPR029060">
    <property type="entry name" value="PIN-like_dom_sf"/>
</dbReference>
<keyword evidence="36" id="KW-1185">Reference proteome</keyword>
<evidence type="ECO:0000256" key="24">
    <source>
        <dbReference type="ARBA" id="ARBA00023242"/>
    </source>
</evidence>
<keyword evidence="19" id="KW-0315">Glutamine amidotransferase</keyword>
<evidence type="ECO:0000256" key="2">
    <source>
        <dbReference type="ARBA" id="ARBA00004123"/>
    </source>
</evidence>
<dbReference type="Pfam" id="PF00867">
    <property type="entry name" value="XPG_I"/>
    <property type="match status" value="1"/>
</dbReference>
<accession>A0A7R9BQF4</accession>
<keyword evidence="15" id="KW-0106">Calcium</keyword>
<dbReference type="InterPro" id="IPR036279">
    <property type="entry name" value="5-3_exonuclease_C_sf"/>
</dbReference>
<gene>
    <name evidence="35" type="ORF">NMOB1V02_LOCUS7255</name>
</gene>
<feature type="region of interest" description="Disordered" evidence="32">
    <location>
        <begin position="1325"/>
        <end position="1385"/>
    </location>
</feature>
<evidence type="ECO:0000256" key="12">
    <source>
        <dbReference type="ARBA" id="ARBA00022763"/>
    </source>
</evidence>
<feature type="compositionally biased region" description="Basic and acidic residues" evidence="32">
    <location>
        <begin position="1294"/>
        <end position="1306"/>
    </location>
</feature>
<feature type="domain" description="AH" evidence="34">
    <location>
        <begin position="164"/>
        <end position="355"/>
    </location>
</feature>
<keyword evidence="21" id="KW-0564">Palmitate</keyword>
<dbReference type="SMART" id="SM00228">
    <property type="entry name" value="PDZ"/>
    <property type="match status" value="1"/>
</dbReference>
<dbReference type="InterPro" id="IPR048643">
    <property type="entry name" value="Itf52_C"/>
</dbReference>
<evidence type="ECO:0000256" key="1">
    <source>
        <dbReference type="ARBA" id="ARBA00001946"/>
    </source>
</evidence>
<dbReference type="GO" id="GO:0005929">
    <property type="term" value="C:cilium"/>
    <property type="evidence" value="ECO:0007669"/>
    <property type="project" value="TreeGrafter"/>
</dbReference>
<dbReference type="GO" id="GO:0030992">
    <property type="term" value="C:intraciliary transport particle B"/>
    <property type="evidence" value="ECO:0007669"/>
    <property type="project" value="TreeGrafter"/>
</dbReference>
<dbReference type="Gene3D" id="2.30.42.10">
    <property type="match status" value="1"/>
</dbReference>
<dbReference type="Gene3D" id="1.20.1270.60">
    <property type="entry name" value="Arfaptin homology (AH) domain/BAR domain"/>
    <property type="match status" value="1"/>
</dbReference>
<evidence type="ECO:0000256" key="20">
    <source>
        <dbReference type="ARBA" id="ARBA00023125"/>
    </source>
</evidence>
<dbReference type="GO" id="GO:0043005">
    <property type="term" value="C:neuron projection"/>
    <property type="evidence" value="ECO:0007669"/>
    <property type="project" value="UniProtKB-KW"/>
</dbReference>
<evidence type="ECO:0000256" key="29">
    <source>
        <dbReference type="ARBA" id="ARBA00033721"/>
    </source>
</evidence>
<dbReference type="InterPro" id="IPR006084">
    <property type="entry name" value="XPG/Rad2"/>
</dbReference>
<dbReference type="InterPro" id="IPR006085">
    <property type="entry name" value="XPG_DNA_repair_N"/>
</dbReference>
<dbReference type="InterPro" id="IPR027267">
    <property type="entry name" value="AH/BAR_dom_sf"/>
</dbReference>
<dbReference type="GO" id="GO:0033588">
    <property type="term" value="C:elongator holoenzyme complex"/>
    <property type="evidence" value="ECO:0007669"/>
    <property type="project" value="InterPro"/>
</dbReference>
<dbReference type="PROSITE" id="PS50870">
    <property type="entry name" value="AH"/>
    <property type="match status" value="1"/>
</dbReference>
<evidence type="ECO:0000256" key="14">
    <source>
        <dbReference type="ARBA" id="ARBA00022801"/>
    </source>
</evidence>
<keyword evidence="22" id="KW-0009">Actin-binding</keyword>
<keyword evidence="17" id="KW-0460">Magnesium</keyword>
<evidence type="ECO:0000256" key="13">
    <source>
        <dbReference type="ARBA" id="ARBA00022769"/>
    </source>
</evidence>
<keyword evidence="16" id="KW-0269">Exonuclease</keyword>